<accession>A0A6B0U701</accession>
<dbReference type="EMBL" id="GIFC01004068">
    <property type="protein sequence ID" value="MXU86151.1"/>
    <property type="molecule type" value="Transcribed_RNA"/>
</dbReference>
<reference evidence="1" key="1">
    <citation type="submission" date="2019-12" db="EMBL/GenBank/DDBJ databases">
        <title>An insight into the sialome of adult female Ixodes ricinus ticks feeding for 6 days.</title>
        <authorList>
            <person name="Perner J."/>
            <person name="Ribeiro J.M.C."/>
        </authorList>
    </citation>
    <scope>NUCLEOTIDE SEQUENCE</scope>
    <source>
        <strain evidence="1">Semi-engorged</strain>
        <tissue evidence="1">Salivary glands</tissue>
    </source>
</reference>
<protein>
    <submittedName>
        <fullName evidence="1">Putative secreted protein</fullName>
    </submittedName>
</protein>
<organism evidence="1">
    <name type="scientific">Ixodes ricinus</name>
    <name type="common">Common tick</name>
    <name type="synonym">Acarus ricinus</name>
    <dbReference type="NCBI Taxonomy" id="34613"/>
    <lineage>
        <taxon>Eukaryota</taxon>
        <taxon>Metazoa</taxon>
        <taxon>Ecdysozoa</taxon>
        <taxon>Arthropoda</taxon>
        <taxon>Chelicerata</taxon>
        <taxon>Arachnida</taxon>
        <taxon>Acari</taxon>
        <taxon>Parasitiformes</taxon>
        <taxon>Ixodida</taxon>
        <taxon>Ixodoidea</taxon>
        <taxon>Ixodidae</taxon>
        <taxon>Ixodinae</taxon>
        <taxon>Ixodes</taxon>
    </lineage>
</organism>
<evidence type="ECO:0000313" key="1">
    <source>
        <dbReference type="EMBL" id="MXU86151.1"/>
    </source>
</evidence>
<proteinExistence type="predicted"/>
<dbReference type="AlphaFoldDB" id="A0A6B0U701"/>
<sequence>MKVALRQRRVVIIQLQAALCARPHQALQRKVVTAAITLYTHWMSLTMRKESEEPHHHLSGIKVREVITKPQATSWSHPHQALQISHVLY</sequence>
<name>A0A6B0U701_IXORI</name>